<evidence type="ECO:0000256" key="1">
    <source>
        <dbReference type="SAM" id="MobiDB-lite"/>
    </source>
</evidence>
<feature type="compositionally biased region" description="Low complexity" evidence="1">
    <location>
        <begin position="65"/>
        <end position="80"/>
    </location>
</feature>
<evidence type="ECO:0000313" key="3">
    <source>
        <dbReference type="Proteomes" id="UP000824890"/>
    </source>
</evidence>
<dbReference type="EMBL" id="JAGKQM010000002">
    <property type="protein sequence ID" value="KAH0939466.1"/>
    <property type="molecule type" value="Genomic_DNA"/>
</dbReference>
<sequence length="87" mass="9276">MKGSFRSLLSCDCCVGSPRDGTSAIQQGEQEKQRLSPPPPPPPVPSLWNSPIVQRYPAASPHLPQEAANANALENQNLQASPAFPSN</sequence>
<organism evidence="2 3">
    <name type="scientific">Brassica napus</name>
    <name type="common">Rape</name>
    <dbReference type="NCBI Taxonomy" id="3708"/>
    <lineage>
        <taxon>Eukaryota</taxon>
        <taxon>Viridiplantae</taxon>
        <taxon>Streptophyta</taxon>
        <taxon>Embryophyta</taxon>
        <taxon>Tracheophyta</taxon>
        <taxon>Spermatophyta</taxon>
        <taxon>Magnoliopsida</taxon>
        <taxon>eudicotyledons</taxon>
        <taxon>Gunneridae</taxon>
        <taxon>Pentapetalae</taxon>
        <taxon>rosids</taxon>
        <taxon>malvids</taxon>
        <taxon>Brassicales</taxon>
        <taxon>Brassicaceae</taxon>
        <taxon>Brassiceae</taxon>
        <taxon>Brassica</taxon>
    </lineage>
</organism>
<protein>
    <submittedName>
        <fullName evidence="2">Uncharacterized protein</fullName>
    </submittedName>
</protein>
<evidence type="ECO:0000313" key="2">
    <source>
        <dbReference type="EMBL" id="KAH0939466.1"/>
    </source>
</evidence>
<comment type="caution">
    <text evidence="2">The sequence shown here is derived from an EMBL/GenBank/DDBJ whole genome shotgun (WGS) entry which is preliminary data.</text>
</comment>
<feature type="region of interest" description="Disordered" evidence="1">
    <location>
        <begin position="19"/>
        <end position="87"/>
    </location>
</feature>
<reference evidence="2 3" key="1">
    <citation type="submission" date="2021-05" db="EMBL/GenBank/DDBJ databases">
        <title>Genome Assembly of Synthetic Allotetraploid Brassica napus Reveals Homoeologous Exchanges between Subgenomes.</title>
        <authorList>
            <person name="Davis J.T."/>
        </authorList>
    </citation>
    <scope>NUCLEOTIDE SEQUENCE [LARGE SCALE GENOMIC DNA]</scope>
    <source>
        <strain evidence="3">cv. Da-Ae</strain>
        <tissue evidence="2">Seedling</tissue>
    </source>
</reference>
<accession>A0ABQ8ECR7</accession>
<name>A0ABQ8ECR7_BRANA</name>
<proteinExistence type="predicted"/>
<gene>
    <name evidence="2" type="ORF">HID58_006927</name>
</gene>
<feature type="compositionally biased region" description="Pro residues" evidence="1">
    <location>
        <begin position="36"/>
        <end position="45"/>
    </location>
</feature>
<keyword evidence="3" id="KW-1185">Reference proteome</keyword>
<dbReference type="Proteomes" id="UP000824890">
    <property type="component" value="Unassembled WGS sequence"/>
</dbReference>